<dbReference type="AlphaFoldDB" id="A0A1J4JVP4"/>
<keyword evidence="3" id="KW-1185">Reference proteome</keyword>
<comment type="caution">
    <text evidence="2">The sequence shown here is derived from an EMBL/GenBank/DDBJ whole genome shotgun (WGS) entry which is preliminary data.</text>
</comment>
<organism evidence="2 3">
    <name type="scientific">Tritrichomonas foetus</name>
    <dbReference type="NCBI Taxonomy" id="1144522"/>
    <lineage>
        <taxon>Eukaryota</taxon>
        <taxon>Metamonada</taxon>
        <taxon>Parabasalia</taxon>
        <taxon>Tritrichomonadida</taxon>
        <taxon>Tritrichomonadidae</taxon>
        <taxon>Tritrichomonas</taxon>
    </lineage>
</organism>
<name>A0A1J4JVP4_9EUKA</name>
<dbReference type="VEuPathDB" id="TrichDB:TRFO_29508"/>
<reference evidence="2" key="1">
    <citation type="submission" date="2016-10" db="EMBL/GenBank/DDBJ databases">
        <authorList>
            <person name="Benchimol M."/>
            <person name="Almeida L.G."/>
            <person name="Vasconcelos A.T."/>
            <person name="Perreira-Neves A."/>
            <person name="Rosa I.A."/>
            <person name="Tasca T."/>
            <person name="Bogo M.R."/>
            <person name="de Souza W."/>
        </authorList>
    </citation>
    <scope>NUCLEOTIDE SEQUENCE [LARGE SCALE GENOMIC DNA]</scope>
    <source>
        <strain evidence="2">K</strain>
    </source>
</reference>
<dbReference type="RefSeq" id="XP_068356335.1">
    <property type="nucleotide sequence ID" value="XM_068506824.1"/>
</dbReference>
<accession>A0A1J4JVP4</accession>
<dbReference type="EMBL" id="MLAK01000837">
    <property type="protein sequence ID" value="OHT03199.1"/>
    <property type="molecule type" value="Genomic_DNA"/>
</dbReference>
<evidence type="ECO:0000313" key="2">
    <source>
        <dbReference type="EMBL" id="OHT03199.1"/>
    </source>
</evidence>
<feature type="compositionally biased region" description="Polar residues" evidence="1">
    <location>
        <begin position="66"/>
        <end position="113"/>
    </location>
</feature>
<feature type="compositionally biased region" description="Polar residues" evidence="1">
    <location>
        <begin position="13"/>
        <end position="30"/>
    </location>
</feature>
<evidence type="ECO:0000256" key="1">
    <source>
        <dbReference type="SAM" id="MobiDB-lite"/>
    </source>
</evidence>
<protein>
    <submittedName>
        <fullName evidence="2">Uncharacterized protein</fullName>
    </submittedName>
</protein>
<dbReference type="Proteomes" id="UP000179807">
    <property type="component" value="Unassembled WGS sequence"/>
</dbReference>
<dbReference type="GeneID" id="94841528"/>
<proteinExistence type="predicted"/>
<evidence type="ECO:0000313" key="3">
    <source>
        <dbReference type="Proteomes" id="UP000179807"/>
    </source>
</evidence>
<sequence length="149" mass="16393">MYSHDSAVKSKFKVSSYTKNHNTQAKNSPASPKEIIRANDSKKQLQAPPPPRNRVSIRKHSPQIEKVSSGNIKASVPPSSLETPSEAQSEQSATKIKNTQVKNGKQPNINSKSNKNEAIVANHKYPNNLPKTTKATRTEIKNKTGSPRL</sequence>
<feature type="region of interest" description="Disordered" evidence="1">
    <location>
        <begin position="1"/>
        <end position="149"/>
    </location>
</feature>
<gene>
    <name evidence="2" type="ORF">TRFO_29508</name>
</gene>
<feature type="compositionally biased region" description="Basic and acidic residues" evidence="1">
    <location>
        <begin position="34"/>
        <end position="43"/>
    </location>
</feature>